<evidence type="ECO:0000256" key="5">
    <source>
        <dbReference type="PIRSR" id="PIRSR602401-1"/>
    </source>
</evidence>
<keyword evidence="6" id="KW-0812">Transmembrane</keyword>
<dbReference type="EMBL" id="KN847479">
    <property type="protein sequence ID" value="KIX03338.1"/>
    <property type="molecule type" value="Genomic_DNA"/>
</dbReference>
<dbReference type="AlphaFoldDB" id="A0A0D2GYS0"/>
<dbReference type="GO" id="GO:0020037">
    <property type="term" value="F:heme binding"/>
    <property type="evidence" value="ECO:0007669"/>
    <property type="project" value="InterPro"/>
</dbReference>
<dbReference type="RefSeq" id="XP_013270474.1">
    <property type="nucleotide sequence ID" value="XM_013415020.1"/>
</dbReference>
<evidence type="ECO:0000256" key="1">
    <source>
        <dbReference type="ARBA" id="ARBA00010617"/>
    </source>
</evidence>
<dbReference type="CDD" id="cd11065">
    <property type="entry name" value="CYP64-like"/>
    <property type="match status" value="1"/>
</dbReference>
<dbReference type="GO" id="GO:0016705">
    <property type="term" value="F:oxidoreductase activity, acting on paired donors, with incorporation or reduction of molecular oxygen"/>
    <property type="evidence" value="ECO:0007669"/>
    <property type="project" value="InterPro"/>
</dbReference>
<evidence type="ECO:0000313" key="8">
    <source>
        <dbReference type="Proteomes" id="UP000053617"/>
    </source>
</evidence>
<dbReference type="InterPro" id="IPR002401">
    <property type="entry name" value="Cyt_P450_E_grp-I"/>
</dbReference>
<sequence>MGVMLHLQHAAPSAGQIGLGLVIFGLIALTADYVRMLVLRSKMPPGPVPWPIVGNTYQLPDSKPWIYFEELAKQYNTPVITYWIGRNPTVWICDAWAASEILDKRAGIYSSRPRMIVFGELSMGQSNIVSMYYGDRWRVHRKLTHMGVGLQLVRSYSGFQNNESKVVALDLVKDPNNYVMHFERYAASVVSIIGFNRRISSKEDPIITEVIAVMQRAAELNVPGKTFPMLMETFPILSKFPTWMAPWKHGLGGGKGRGRSFYYALAEEAVRKNNGESCYAKKIFDEAPKYGLTNEEIASLNGNLFGAGSDTSSSTLITFVLACCAFPEVLPKAWEELDRVVGPYRSPSLDDDLPYIRAFVKEVFRWRSVAIIGGQPHAPIQDDHYKGWYIPKNTWVQGNVWAIHRNENEFPEPDRFCPDRFFEGHPLHRPFPNDKGYMTFGWGRRVCSGQGLAEQGTFLTVARLLWGFNIQKALDKHGNEIPVDIFAYTNGLNMRPEPFECRITPRTQEIKETTEREGRQALEELSQYDGESQYRMSTFYLEDRIR</sequence>
<name>A0A0D2GYS0_9EURO</name>
<proteinExistence type="inferred from homology"/>
<dbReference type="HOGENOM" id="CLU_001570_2_1_1"/>
<evidence type="ECO:0000256" key="2">
    <source>
        <dbReference type="ARBA" id="ARBA00022723"/>
    </source>
</evidence>
<dbReference type="GO" id="GO:0004497">
    <property type="term" value="F:monooxygenase activity"/>
    <property type="evidence" value="ECO:0007669"/>
    <property type="project" value="InterPro"/>
</dbReference>
<dbReference type="Gene3D" id="1.10.630.10">
    <property type="entry name" value="Cytochrome P450"/>
    <property type="match status" value="1"/>
</dbReference>
<keyword evidence="6" id="KW-0472">Membrane</keyword>
<dbReference type="SUPFAM" id="SSF48264">
    <property type="entry name" value="Cytochrome P450"/>
    <property type="match status" value="1"/>
</dbReference>
<evidence type="ECO:0000313" key="7">
    <source>
        <dbReference type="EMBL" id="KIX03338.1"/>
    </source>
</evidence>
<keyword evidence="3" id="KW-0560">Oxidoreductase</keyword>
<dbReference type="GeneID" id="25294961"/>
<protein>
    <recommendedName>
        <fullName evidence="9">Cytochrome P450</fullName>
    </recommendedName>
</protein>
<dbReference type="Pfam" id="PF00067">
    <property type="entry name" value="p450"/>
    <property type="match status" value="1"/>
</dbReference>
<dbReference type="STRING" id="1442369.A0A0D2GYS0"/>
<feature type="transmembrane region" description="Helical" evidence="6">
    <location>
        <begin position="14"/>
        <end position="34"/>
    </location>
</feature>
<feature type="binding site" description="axial binding residue" evidence="5">
    <location>
        <position position="447"/>
    </location>
    <ligand>
        <name>heme</name>
        <dbReference type="ChEBI" id="CHEBI:30413"/>
    </ligand>
    <ligandPart>
        <name>Fe</name>
        <dbReference type="ChEBI" id="CHEBI:18248"/>
    </ligandPart>
</feature>
<keyword evidence="5" id="KW-0349">Heme</keyword>
<keyword evidence="6" id="KW-1133">Transmembrane helix</keyword>
<evidence type="ECO:0000256" key="3">
    <source>
        <dbReference type="ARBA" id="ARBA00023002"/>
    </source>
</evidence>
<comment type="similarity">
    <text evidence="1">Belongs to the cytochrome P450 family.</text>
</comment>
<gene>
    <name evidence="7" type="ORF">Z518_06890</name>
</gene>
<evidence type="ECO:0000256" key="6">
    <source>
        <dbReference type="SAM" id="Phobius"/>
    </source>
</evidence>
<dbReference type="InterPro" id="IPR001128">
    <property type="entry name" value="Cyt_P450"/>
</dbReference>
<dbReference type="InterPro" id="IPR050364">
    <property type="entry name" value="Cytochrome_P450_fung"/>
</dbReference>
<accession>A0A0D2GYS0</accession>
<dbReference type="PRINTS" id="PR00463">
    <property type="entry name" value="EP450I"/>
</dbReference>
<keyword evidence="8" id="KW-1185">Reference proteome</keyword>
<evidence type="ECO:0008006" key="9">
    <source>
        <dbReference type="Google" id="ProtNLM"/>
    </source>
</evidence>
<comment type="cofactor">
    <cofactor evidence="5">
        <name>heme</name>
        <dbReference type="ChEBI" id="CHEBI:30413"/>
    </cofactor>
</comment>
<dbReference type="GO" id="GO:0005506">
    <property type="term" value="F:iron ion binding"/>
    <property type="evidence" value="ECO:0007669"/>
    <property type="project" value="InterPro"/>
</dbReference>
<dbReference type="OrthoDB" id="1103324at2759"/>
<keyword evidence="4 5" id="KW-0408">Iron</keyword>
<dbReference type="InterPro" id="IPR036396">
    <property type="entry name" value="Cyt_P450_sf"/>
</dbReference>
<dbReference type="PANTHER" id="PTHR46300:SF4">
    <property type="entry name" value="CYTOCHROME P450 98A3"/>
    <property type="match status" value="1"/>
</dbReference>
<keyword evidence="2 5" id="KW-0479">Metal-binding</keyword>
<dbReference type="VEuPathDB" id="FungiDB:Z518_06890"/>
<reference evidence="7 8" key="1">
    <citation type="submission" date="2015-01" db="EMBL/GenBank/DDBJ databases">
        <title>The Genome Sequence of Rhinocladiella mackenzie CBS 650.93.</title>
        <authorList>
            <consortium name="The Broad Institute Genomics Platform"/>
            <person name="Cuomo C."/>
            <person name="de Hoog S."/>
            <person name="Gorbushina A."/>
            <person name="Stielow B."/>
            <person name="Teixiera M."/>
            <person name="Abouelleil A."/>
            <person name="Chapman S.B."/>
            <person name="Priest M."/>
            <person name="Young S.K."/>
            <person name="Wortman J."/>
            <person name="Nusbaum C."/>
            <person name="Birren B."/>
        </authorList>
    </citation>
    <scope>NUCLEOTIDE SEQUENCE [LARGE SCALE GENOMIC DNA]</scope>
    <source>
        <strain evidence="7 8">CBS 650.93</strain>
    </source>
</reference>
<evidence type="ECO:0000256" key="4">
    <source>
        <dbReference type="ARBA" id="ARBA00023004"/>
    </source>
</evidence>
<dbReference type="PANTHER" id="PTHR46300">
    <property type="entry name" value="P450, PUTATIVE (EUROFUNG)-RELATED-RELATED"/>
    <property type="match status" value="1"/>
</dbReference>
<organism evidence="7 8">
    <name type="scientific">Rhinocladiella mackenziei CBS 650.93</name>
    <dbReference type="NCBI Taxonomy" id="1442369"/>
    <lineage>
        <taxon>Eukaryota</taxon>
        <taxon>Fungi</taxon>
        <taxon>Dikarya</taxon>
        <taxon>Ascomycota</taxon>
        <taxon>Pezizomycotina</taxon>
        <taxon>Eurotiomycetes</taxon>
        <taxon>Chaetothyriomycetidae</taxon>
        <taxon>Chaetothyriales</taxon>
        <taxon>Herpotrichiellaceae</taxon>
        <taxon>Rhinocladiella</taxon>
    </lineage>
</organism>
<dbReference type="Proteomes" id="UP000053617">
    <property type="component" value="Unassembled WGS sequence"/>
</dbReference>
<dbReference type="PRINTS" id="PR00385">
    <property type="entry name" value="P450"/>
</dbReference>